<dbReference type="EMBL" id="PNBA02000005">
    <property type="protein sequence ID" value="KAG6424054.1"/>
    <property type="molecule type" value="Genomic_DNA"/>
</dbReference>
<name>A0A8X8Y3E6_SALSN</name>
<evidence type="ECO:0000313" key="2">
    <source>
        <dbReference type="EMBL" id="KAG6424054.1"/>
    </source>
</evidence>
<feature type="region of interest" description="Disordered" evidence="1">
    <location>
        <begin position="1"/>
        <end position="71"/>
    </location>
</feature>
<evidence type="ECO:0000313" key="3">
    <source>
        <dbReference type="Proteomes" id="UP000298416"/>
    </source>
</evidence>
<keyword evidence="3" id="KW-1185">Reference proteome</keyword>
<dbReference type="Proteomes" id="UP000298416">
    <property type="component" value="Unassembled WGS sequence"/>
</dbReference>
<organism evidence="2">
    <name type="scientific">Salvia splendens</name>
    <name type="common">Scarlet sage</name>
    <dbReference type="NCBI Taxonomy" id="180675"/>
    <lineage>
        <taxon>Eukaryota</taxon>
        <taxon>Viridiplantae</taxon>
        <taxon>Streptophyta</taxon>
        <taxon>Embryophyta</taxon>
        <taxon>Tracheophyta</taxon>
        <taxon>Spermatophyta</taxon>
        <taxon>Magnoliopsida</taxon>
        <taxon>eudicotyledons</taxon>
        <taxon>Gunneridae</taxon>
        <taxon>Pentapetalae</taxon>
        <taxon>asterids</taxon>
        <taxon>lamiids</taxon>
        <taxon>Lamiales</taxon>
        <taxon>Lamiaceae</taxon>
        <taxon>Nepetoideae</taxon>
        <taxon>Mentheae</taxon>
        <taxon>Salviinae</taxon>
        <taxon>Salvia</taxon>
        <taxon>Salvia subgen. Calosphace</taxon>
        <taxon>core Calosphace</taxon>
    </lineage>
</organism>
<accession>A0A8X8Y3E6</accession>
<dbReference type="AlphaFoldDB" id="A0A8X8Y3E6"/>
<reference evidence="2" key="1">
    <citation type="submission" date="2018-01" db="EMBL/GenBank/DDBJ databases">
        <authorList>
            <person name="Mao J.F."/>
        </authorList>
    </citation>
    <scope>NUCLEOTIDE SEQUENCE</scope>
    <source>
        <strain evidence="2">Huo1</strain>
        <tissue evidence="2">Leaf</tissue>
    </source>
</reference>
<protein>
    <submittedName>
        <fullName evidence="2">Uncharacterized protein</fullName>
    </submittedName>
</protein>
<feature type="compositionally biased region" description="Acidic residues" evidence="1">
    <location>
        <begin position="1"/>
        <end position="13"/>
    </location>
</feature>
<comment type="caution">
    <text evidence="2">The sequence shown here is derived from an EMBL/GenBank/DDBJ whole genome shotgun (WGS) entry which is preliminary data.</text>
</comment>
<gene>
    <name evidence="2" type="ORF">SASPL_114466</name>
</gene>
<feature type="compositionally biased region" description="Basic and acidic residues" evidence="1">
    <location>
        <begin position="22"/>
        <end position="41"/>
    </location>
</feature>
<proteinExistence type="predicted"/>
<feature type="compositionally biased region" description="Basic and acidic residues" evidence="1">
    <location>
        <begin position="56"/>
        <end position="71"/>
    </location>
</feature>
<dbReference type="PANTHER" id="PTHR36387">
    <property type="entry name" value="UDP-N-ACETYLMURAMOYL-L-ALANYL-D-GLUTAMATE-2, 6-DIAMINOPIMELATE LIGASE"/>
    <property type="match status" value="1"/>
</dbReference>
<dbReference type="PANTHER" id="PTHR36387:SF2">
    <property type="entry name" value="UDP-N-ACETYLMURAMOYL-L-ALANYL-D-GLUTAMATE-2, 6-DIAMINOPIMELATE LIGASE"/>
    <property type="match status" value="1"/>
</dbReference>
<evidence type="ECO:0000256" key="1">
    <source>
        <dbReference type="SAM" id="MobiDB-lite"/>
    </source>
</evidence>
<sequence>MSDYDSDAPEEFTSEQGMQQDEEIRKVQKENKARVVREGKERRRQWAQNLTPRSLPKKDITEHEMENETREEHLVNEGMLPDNIVKLLAEREKKVFSSDSEDEKVEKKSKRRKTRKSGLVRTCYIEGHTSCAMCRKLTGILKEKKNAGFKIICSFEQFKPSIAPPVKVWLTKVKIVAANRASQ</sequence>
<reference evidence="2" key="2">
    <citation type="submission" date="2020-08" db="EMBL/GenBank/DDBJ databases">
        <title>Plant Genome Project.</title>
        <authorList>
            <person name="Zhang R.-G."/>
        </authorList>
    </citation>
    <scope>NUCLEOTIDE SEQUENCE</scope>
    <source>
        <strain evidence="2">Huo1</strain>
        <tissue evidence="2">Leaf</tissue>
    </source>
</reference>